<evidence type="ECO:0000313" key="1">
    <source>
        <dbReference type="EMBL" id="CUH76796.1"/>
    </source>
</evidence>
<dbReference type="Proteomes" id="UP000054935">
    <property type="component" value="Unassembled WGS sequence"/>
</dbReference>
<organism evidence="1 2">
    <name type="scientific">Tropicibacter naphthalenivorans</name>
    <dbReference type="NCBI Taxonomy" id="441103"/>
    <lineage>
        <taxon>Bacteria</taxon>
        <taxon>Pseudomonadati</taxon>
        <taxon>Pseudomonadota</taxon>
        <taxon>Alphaproteobacteria</taxon>
        <taxon>Rhodobacterales</taxon>
        <taxon>Roseobacteraceae</taxon>
        <taxon>Tropicibacter</taxon>
    </lineage>
</organism>
<name>A0A0P1GRT8_9RHOB</name>
<gene>
    <name evidence="1" type="ORF">TRN7648_01130</name>
</gene>
<protein>
    <submittedName>
        <fullName evidence="1">Uncharacterized protein</fullName>
    </submittedName>
</protein>
<proteinExistence type="predicted"/>
<dbReference type="EMBL" id="CYSE01000002">
    <property type="protein sequence ID" value="CUH76796.1"/>
    <property type="molecule type" value="Genomic_DNA"/>
</dbReference>
<keyword evidence="2" id="KW-1185">Reference proteome</keyword>
<evidence type="ECO:0000313" key="2">
    <source>
        <dbReference type="Proteomes" id="UP000054935"/>
    </source>
</evidence>
<dbReference type="InterPro" id="IPR029063">
    <property type="entry name" value="SAM-dependent_MTases_sf"/>
</dbReference>
<dbReference type="AlphaFoldDB" id="A0A0P1GRT8"/>
<sequence>MSPYRGARLMAVARPELTLPEPEAMLLRDAYARAGCILEYGSGGSTVMASEMPGKTVLSVESDKDWAGMMLEYLDENPPANGTTVEMLWSDIGTTKAWGHPVDETEWRRFARYPLQVWELDACTPDVVLVDGRFRQGCALAAAFMSKKPVDVYFDDYVQRKHYHKVEELLGQPHITGRMAHFHVTPNPIPPERLLWVINLMQRP</sequence>
<dbReference type="STRING" id="441103.TRN7648_01130"/>
<reference evidence="1 2" key="1">
    <citation type="submission" date="2015-09" db="EMBL/GenBank/DDBJ databases">
        <authorList>
            <consortium name="Swine Surveillance"/>
        </authorList>
    </citation>
    <scope>NUCLEOTIDE SEQUENCE [LARGE SCALE GENOMIC DNA]</scope>
    <source>
        <strain evidence="1 2">CECT 7648</strain>
    </source>
</reference>
<accession>A0A0P1GRT8</accession>
<dbReference type="Gene3D" id="3.40.50.150">
    <property type="entry name" value="Vaccinia Virus protein VP39"/>
    <property type="match status" value="1"/>
</dbReference>